<keyword evidence="1" id="KW-0812">Transmembrane</keyword>
<keyword evidence="1" id="KW-0472">Membrane</keyword>
<organism evidence="2 3">
    <name type="scientific">Afipia carboxydohydrogena</name>
    <name type="common">Pseudomonas carboxydohydrogena</name>
    <dbReference type="NCBI Taxonomy" id="290"/>
    <lineage>
        <taxon>Bacteria</taxon>
        <taxon>Pseudomonadati</taxon>
        <taxon>Pseudomonadota</taxon>
        <taxon>Alphaproteobacteria</taxon>
        <taxon>Hyphomicrobiales</taxon>
        <taxon>Nitrobacteraceae</taxon>
        <taxon>Afipia</taxon>
    </lineage>
</organism>
<evidence type="ECO:0000313" key="2">
    <source>
        <dbReference type="EMBL" id="WEF52648.1"/>
    </source>
</evidence>
<dbReference type="RefSeq" id="WP_275248186.1">
    <property type="nucleotide sequence ID" value="NZ_BAABDX010000001.1"/>
</dbReference>
<gene>
    <name evidence="2" type="ORF">AFIC_001143</name>
</gene>
<protein>
    <submittedName>
        <fullName evidence="2">Uncharacterized protein</fullName>
    </submittedName>
</protein>
<evidence type="ECO:0000256" key="1">
    <source>
        <dbReference type="SAM" id="Phobius"/>
    </source>
</evidence>
<evidence type="ECO:0000313" key="3">
    <source>
        <dbReference type="Proteomes" id="UP001213907"/>
    </source>
</evidence>
<feature type="transmembrane region" description="Helical" evidence="1">
    <location>
        <begin position="48"/>
        <end position="68"/>
    </location>
</feature>
<keyword evidence="1" id="KW-1133">Transmembrane helix</keyword>
<accession>A0ABY8BRP9</accession>
<name>A0ABY8BRP9_AFICR</name>
<keyword evidence="3" id="KW-1185">Reference proteome</keyword>
<feature type="transmembrane region" description="Helical" evidence="1">
    <location>
        <begin position="7"/>
        <end position="28"/>
    </location>
</feature>
<reference evidence="2 3" key="1">
    <citation type="submission" date="2022-11" db="EMBL/GenBank/DDBJ databases">
        <authorList>
            <person name="Siebert D."/>
            <person name="Busche T."/>
            <person name="Saydam E."/>
            <person name="Kalinowski J."/>
            <person name="Ruckert C."/>
            <person name="Blombach B."/>
        </authorList>
    </citation>
    <scope>NUCLEOTIDE SEQUENCE [LARGE SCALE GENOMIC DNA]</scope>
    <source>
        <strain evidence="2 3">DSM 1083</strain>
    </source>
</reference>
<proteinExistence type="predicted"/>
<dbReference type="Proteomes" id="UP001213907">
    <property type="component" value="Chromosome"/>
</dbReference>
<dbReference type="EMBL" id="CP113162">
    <property type="protein sequence ID" value="WEF52648.1"/>
    <property type="molecule type" value="Genomic_DNA"/>
</dbReference>
<sequence>MRKYETLAISLFMFTAILTVWLGISGPVKWGIKGEVTGVRLLNYAQKWQTLMAAFLAIVVAVIAYQGAKLAYKAAMAKLDADLNLATEAKNRKNLGICLRLDHATKVLAHEANQLIELIDEPDENVGKRTFAPSRLVFTTQTDLDEAWSNLDIFDAATARKWNYLRASLYNVGLLRERISGVTVKVGDFTEPRFDKAKKNLNDLAKVAGELRAAMRQLQADLS</sequence>